<proteinExistence type="predicted"/>
<dbReference type="Proteomes" id="UP000789920">
    <property type="component" value="Unassembled WGS sequence"/>
</dbReference>
<keyword evidence="2" id="KW-1185">Reference proteome</keyword>
<accession>A0ACA9M8A2</accession>
<evidence type="ECO:0000313" key="1">
    <source>
        <dbReference type="EMBL" id="CAG8575895.1"/>
    </source>
</evidence>
<reference evidence="1" key="1">
    <citation type="submission" date="2021-06" db="EMBL/GenBank/DDBJ databases">
        <authorList>
            <person name="Kallberg Y."/>
            <person name="Tangrot J."/>
            <person name="Rosling A."/>
        </authorList>
    </citation>
    <scope>NUCLEOTIDE SEQUENCE</scope>
    <source>
        <strain evidence="1">MA461A</strain>
    </source>
</reference>
<comment type="caution">
    <text evidence="1">The sequence shown here is derived from an EMBL/GenBank/DDBJ whole genome shotgun (WGS) entry which is preliminary data.</text>
</comment>
<organism evidence="1 2">
    <name type="scientific">Racocetra persica</name>
    <dbReference type="NCBI Taxonomy" id="160502"/>
    <lineage>
        <taxon>Eukaryota</taxon>
        <taxon>Fungi</taxon>
        <taxon>Fungi incertae sedis</taxon>
        <taxon>Mucoromycota</taxon>
        <taxon>Glomeromycotina</taxon>
        <taxon>Glomeromycetes</taxon>
        <taxon>Diversisporales</taxon>
        <taxon>Gigasporaceae</taxon>
        <taxon>Racocetra</taxon>
    </lineage>
</organism>
<sequence>ILIYDKNHKKSSNKPIGNEQEPNVIDKKIQDMDESFSQNDNELMPDIQDNNTTKNKQTNDNNECTDENQEMDVSMSVNDNDEPSYNISNQNSDIEQEGSDRNDSDSPEKSEIKSLNESKYMIFKKTSKKRELNHENVRNTKKRKPNASLEILFNFGKEKYVKDVDKLFPTIMIEENDNQIHEIGESATEINSNVRIFN</sequence>
<dbReference type="EMBL" id="CAJVQC010007160">
    <property type="protein sequence ID" value="CAG8575895.1"/>
    <property type="molecule type" value="Genomic_DNA"/>
</dbReference>
<protein>
    <submittedName>
        <fullName evidence="1">24802_t:CDS:1</fullName>
    </submittedName>
</protein>
<feature type="non-terminal residue" evidence="1">
    <location>
        <position position="1"/>
    </location>
</feature>
<name>A0ACA9M8A2_9GLOM</name>
<evidence type="ECO:0000313" key="2">
    <source>
        <dbReference type="Proteomes" id="UP000789920"/>
    </source>
</evidence>
<gene>
    <name evidence="1" type="ORF">RPERSI_LOCUS4940</name>
</gene>